<dbReference type="EMBL" id="WTVS01000050">
    <property type="protein sequence ID" value="NMF99690.1"/>
    <property type="molecule type" value="Genomic_DNA"/>
</dbReference>
<accession>A0ABX1NK73</accession>
<organism evidence="1 2">
    <name type="scientific">Aromatoleum toluolicum</name>
    <dbReference type="NCBI Taxonomy" id="90060"/>
    <lineage>
        <taxon>Bacteria</taxon>
        <taxon>Pseudomonadati</taxon>
        <taxon>Pseudomonadota</taxon>
        <taxon>Betaproteobacteria</taxon>
        <taxon>Rhodocyclales</taxon>
        <taxon>Rhodocyclaceae</taxon>
        <taxon>Aromatoleum</taxon>
    </lineage>
</organism>
<evidence type="ECO:0000313" key="1">
    <source>
        <dbReference type="EMBL" id="NMF99690.1"/>
    </source>
</evidence>
<proteinExistence type="predicted"/>
<comment type="caution">
    <text evidence="1">The sequence shown here is derived from an EMBL/GenBank/DDBJ whole genome shotgun (WGS) entry which is preliminary data.</text>
</comment>
<protein>
    <submittedName>
        <fullName evidence="1">Uncharacterized protein</fullName>
    </submittedName>
</protein>
<dbReference type="Proteomes" id="UP000634522">
    <property type="component" value="Unassembled WGS sequence"/>
</dbReference>
<keyword evidence="2" id="KW-1185">Reference proteome</keyword>
<name>A0ABX1NK73_9RHOO</name>
<dbReference type="RefSeq" id="WP_169142286.1">
    <property type="nucleotide sequence ID" value="NZ_WTVS01000050.1"/>
</dbReference>
<gene>
    <name evidence="1" type="ORF">GPA27_20130</name>
</gene>
<sequence length="229" mass="24377">MTETLVPLQMRVTASDPPNALGVRSALSSGTVLVWSEQKTTMVTESDATTPVVKEFHSDGLPPSPVERVYPQLFDDEGPAGQARTLIVRALNDARLALDAFGEADLDSIGSRLAAIAALMAEAHRLTYFNESLGAVVSFIRRATLVANSADTSRPALNALMHVLKSLSENPAIDLEDAGELIDILSHEGWCGEHELGAMLIAAVLGDVDDLEGGDRQAALFDVIPTQCD</sequence>
<evidence type="ECO:0000313" key="2">
    <source>
        <dbReference type="Proteomes" id="UP000634522"/>
    </source>
</evidence>
<reference evidence="1 2" key="1">
    <citation type="submission" date="2019-12" db="EMBL/GenBank/DDBJ databases">
        <title>Comparative genomics gives insights into the taxonomy of the Azoarcus-Aromatoleum group and reveals separate origins of nif in the plant-associated Azoarcus and non-plant-associated Aromatoleum sub-groups.</title>
        <authorList>
            <person name="Lafos M."/>
            <person name="Maluk M."/>
            <person name="Batista M."/>
            <person name="Junghare M."/>
            <person name="Carmona M."/>
            <person name="Faoro H."/>
            <person name="Cruz L.M."/>
            <person name="Battistoni F."/>
            <person name="De Souza E."/>
            <person name="Pedrosa F."/>
            <person name="Chen W.-M."/>
            <person name="Poole P.S."/>
            <person name="Dixon R.A."/>
            <person name="James E.K."/>
        </authorList>
    </citation>
    <scope>NUCLEOTIDE SEQUENCE [LARGE SCALE GENOMIC DNA]</scope>
    <source>
        <strain evidence="1 2">T</strain>
    </source>
</reference>